<evidence type="ECO:0000313" key="12">
    <source>
        <dbReference type="Proteomes" id="UP000054937"/>
    </source>
</evidence>
<dbReference type="OrthoDB" id="434126at2759"/>
<feature type="transmembrane region" description="Helical" evidence="8">
    <location>
        <begin position="155"/>
        <end position="179"/>
    </location>
</feature>
<comment type="similarity">
    <text evidence="2">Belongs to the lipase maturation factor family.</text>
</comment>
<dbReference type="InterPro" id="IPR057434">
    <property type="entry name" value="LMF1/2_N"/>
</dbReference>
<dbReference type="Pfam" id="PF06762">
    <property type="entry name" value="LMF1"/>
    <property type="match status" value="1"/>
</dbReference>
<evidence type="ECO:0000256" key="8">
    <source>
        <dbReference type="SAM" id="Phobius"/>
    </source>
</evidence>
<dbReference type="EMBL" id="LDAU01000175">
    <property type="protein sequence ID" value="KRX01187.1"/>
    <property type="molecule type" value="Genomic_DNA"/>
</dbReference>
<sequence length="481" mass="57268">MIKMAILWFLYLSIVNIGQTWYSFGWESQLLETGFLTIFLSPLFSSSFINKKMLKKTDQSNLSYKLQNETIKIYSILGRWLLFRIMLGAGLIKLRGDSCWWDLTCMKYHYQTQPIPNILSYYLHFLSEFWHKFEVLGNHFVEILAPFMLFFNRKLIMIGGLIQIAFQCTIILSGNLSFLNWLTIAPAIFCFDDKALSPFFSKNTVQIVKQMQLHSNFKKEQPKKFNIIQIFKAFLKFILALIILALIGYKSIPIIENLFFSKNQIMNTSFDQFRLVNTYGAFGSITKQRFEVVIQGTIDREISENTEWKEYEFYCKPGNIYQIPCNISPFHLRIDWLMWFADNFTLILGFQSYHQNPWIFHLSMKLIAGHKQITNTFFKYDPFPQGTELPNTIRALLYEYKFSENQDGNQWYERKFVREYMPPFQLDNPKLKGFYKQLKQFGWKIPTRSPQDWQISKQNENKRYKEKRSKNNGKLEKKEEI</sequence>
<keyword evidence="12" id="KW-1185">Reference proteome</keyword>
<name>A0A0V0QG33_PSEPJ</name>
<evidence type="ECO:0000256" key="2">
    <source>
        <dbReference type="ARBA" id="ARBA00005512"/>
    </source>
</evidence>
<dbReference type="OMA" id="NFAWLNW"/>
<keyword evidence="4" id="KW-0256">Endoplasmic reticulum</keyword>
<feature type="domain" description="Lipase maturation factor 1/2 C-terminal" evidence="10">
    <location>
        <begin position="275"/>
        <end position="422"/>
    </location>
</feature>
<feature type="domain" description="Lipase maturation factor 1/2 N-terminal" evidence="9">
    <location>
        <begin position="22"/>
        <end position="196"/>
    </location>
</feature>
<keyword evidence="6 8" id="KW-0472">Membrane</keyword>
<evidence type="ECO:0000259" key="10">
    <source>
        <dbReference type="Pfam" id="PF25179"/>
    </source>
</evidence>
<dbReference type="Pfam" id="PF25179">
    <property type="entry name" value="LMF1_C"/>
    <property type="match status" value="1"/>
</dbReference>
<dbReference type="InterPro" id="IPR057433">
    <property type="entry name" value="LMF1/2_C"/>
</dbReference>
<dbReference type="PANTHER" id="PTHR14463:SF10">
    <property type="entry name" value="LIPASE MATURATION FACTOR 1"/>
    <property type="match status" value="1"/>
</dbReference>
<reference evidence="11 12" key="1">
    <citation type="journal article" date="2015" name="Sci. Rep.">
        <title>Genome of the facultative scuticociliatosis pathogen Pseudocohnilembus persalinus provides insight into its virulence through horizontal gene transfer.</title>
        <authorList>
            <person name="Xiong J."/>
            <person name="Wang G."/>
            <person name="Cheng J."/>
            <person name="Tian M."/>
            <person name="Pan X."/>
            <person name="Warren A."/>
            <person name="Jiang C."/>
            <person name="Yuan D."/>
            <person name="Miao W."/>
        </authorList>
    </citation>
    <scope>NUCLEOTIDE SEQUENCE [LARGE SCALE GENOMIC DNA]</scope>
    <source>
        <strain evidence="11">36N120E</strain>
    </source>
</reference>
<feature type="transmembrane region" description="Helical" evidence="8">
    <location>
        <begin position="71"/>
        <end position="92"/>
    </location>
</feature>
<feature type="region of interest" description="Disordered" evidence="7">
    <location>
        <begin position="451"/>
        <end position="481"/>
    </location>
</feature>
<protein>
    <recommendedName>
        <fullName evidence="13">Lipase maturation factor</fullName>
    </recommendedName>
</protein>
<evidence type="ECO:0000256" key="5">
    <source>
        <dbReference type="ARBA" id="ARBA00022989"/>
    </source>
</evidence>
<proteinExistence type="inferred from homology"/>
<dbReference type="PANTHER" id="PTHR14463">
    <property type="entry name" value="LIPASE MATURATION FACTOR"/>
    <property type="match status" value="1"/>
</dbReference>
<dbReference type="InterPro" id="IPR009613">
    <property type="entry name" value="LMF"/>
</dbReference>
<feature type="transmembrane region" description="Helical" evidence="8">
    <location>
        <begin position="30"/>
        <end position="50"/>
    </location>
</feature>
<keyword evidence="3 8" id="KW-0812">Transmembrane</keyword>
<dbReference type="AlphaFoldDB" id="A0A0V0QG33"/>
<organism evidence="11 12">
    <name type="scientific">Pseudocohnilembus persalinus</name>
    <name type="common">Ciliate</name>
    <dbReference type="NCBI Taxonomy" id="266149"/>
    <lineage>
        <taxon>Eukaryota</taxon>
        <taxon>Sar</taxon>
        <taxon>Alveolata</taxon>
        <taxon>Ciliophora</taxon>
        <taxon>Intramacronucleata</taxon>
        <taxon>Oligohymenophorea</taxon>
        <taxon>Scuticociliatia</taxon>
        <taxon>Philasterida</taxon>
        <taxon>Pseudocohnilembidae</taxon>
        <taxon>Pseudocohnilembus</taxon>
    </lineage>
</organism>
<gene>
    <name evidence="11" type="ORF">PPERSA_03691</name>
</gene>
<evidence type="ECO:0000259" key="9">
    <source>
        <dbReference type="Pfam" id="PF06762"/>
    </source>
</evidence>
<dbReference type="GO" id="GO:0005789">
    <property type="term" value="C:endoplasmic reticulum membrane"/>
    <property type="evidence" value="ECO:0007669"/>
    <property type="project" value="UniProtKB-SubCell"/>
</dbReference>
<dbReference type="GO" id="GO:0051604">
    <property type="term" value="P:protein maturation"/>
    <property type="evidence" value="ECO:0007669"/>
    <property type="project" value="InterPro"/>
</dbReference>
<keyword evidence="5 8" id="KW-1133">Transmembrane helix</keyword>
<comment type="subcellular location">
    <subcellularLocation>
        <location evidence="1">Endoplasmic reticulum membrane</location>
        <topology evidence="1">Multi-pass membrane protein</topology>
    </subcellularLocation>
</comment>
<evidence type="ECO:0000256" key="3">
    <source>
        <dbReference type="ARBA" id="ARBA00022692"/>
    </source>
</evidence>
<evidence type="ECO:0000256" key="7">
    <source>
        <dbReference type="SAM" id="MobiDB-lite"/>
    </source>
</evidence>
<dbReference type="Proteomes" id="UP000054937">
    <property type="component" value="Unassembled WGS sequence"/>
</dbReference>
<evidence type="ECO:0008006" key="13">
    <source>
        <dbReference type="Google" id="ProtNLM"/>
    </source>
</evidence>
<evidence type="ECO:0000313" key="11">
    <source>
        <dbReference type="EMBL" id="KRX01187.1"/>
    </source>
</evidence>
<evidence type="ECO:0000256" key="4">
    <source>
        <dbReference type="ARBA" id="ARBA00022824"/>
    </source>
</evidence>
<comment type="caution">
    <text evidence="11">The sequence shown here is derived from an EMBL/GenBank/DDBJ whole genome shotgun (WGS) entry which is preliminary data.</text>
</comment>
<evidence type="ECO:0000256" key="1">
    <source>
        <dbReference type="ARBA" id="ARBA00004477"/>
    </source>
</evidence>
<evidence type="ECO:0000256" key="6">
    <source>
        <dbReference type="ARBA" id="ARBA00023136"/>
    </source>
</evidence>
<feature type="transmembrane region" description="Helical" evidence="8">
    <location>
        <begin position="233"/>
        <end position="252"/>
    </location>
</feature>
<dbReference type="InParanoid" id="A0A0V0QG33"/>
<accession>A0A0V0QG33</accession>